<accession>A0A8X7WD67</accession>
<protein>
    <recommendedName>
        <fullName evidence="1">Reverse transcriptase zinc-binding domain-containing protein</fullName>
    </recommendedName>
</protein>
<dbReference type="Pfam" id="PF13966">
    <property type="entry name" value="zf-RVT"/>
    <property type="match status" value="1"/>
</dbReference>
<organism evidence="2 3">
    <name type="scientific">Brassica carinata</name>
    <name type="common">Ethiopian mustard</name>
    <name type="synonym">Abyssinian cabbage</name>
    <dbReference type="NCBI Taxonomy" id="52824"/>
    <lineage>
        <taxon>Eukaryota</taxon>
        <taxon>Viridiplantae</taxon>
        <taxon>Streptophyta</taxon>
        <taxon>Embryophyta</taxon>
        <taxon>Tracheophyta</taxon>
        <taxon>Spermatophyta</taxon>
        <taxon>Magnoliopsida</taxon>
        <taxon>eudicotyledons</taxon>
        <taxon>Gunneridae</taxon>
        <taxon>Pentapetalae</taxon>
        <taxon>rosids</taxon>
        <taxon>malvids</taxon>
        <taxon>Brassicales</taxon>
        <taxon>Brassicaceae</taxon>
        <taxon>Brassiceae</taxon>
        <taxon>Brassica</taxon>
    </lineage>
</organism>
<comment type="caution">
    <text evidence="2">The sequence shown here is derived from an EMBL/GenBank/DDBJ whole genome shotgun (WGS) entry which is preliminary data.</text>
</comment>
<keyword evidence="3" id="KW-1185">Reference proteome</keyword>
<dbReference type="Proteomes" id="UP000886595">
    <property type="component" value="Unassembled WGS sequence"/>
</dbReference>
<dbReference type="EMBL" id="JAAMPC010000002">
    <property type="protein sequence ID" value="KAG2327976.1"/>
    <property type="molecule type" value="Genomic_DNA"/>
</dbReference>
<evidence type="ECO:0000313" key="2">
    <source>
        <dbReference type="EMBL" id="KAG2327976.1"/>
    </source>
</evidence>
<gene>
    <name evidence="2" type="ORF">Bca52824_010704</name>
</gene>
<dbReference type="AlphaFoldDB" id="A0A8X7WD67"/>
<evidence type="ECO:0000259" key="1">
    <source>
        <dbReference type="Pfam" id="PF13966"/>
    </source>
</evidence>
<dbReference type="InterPro" id="IPR026960">
    <property type="entry name" value="RVT-Znf"/>
</dbReference>
<reference evidence="2 3" key="1">
    <citation type="submission" date="2020-02" db="EMBL/GenBank/DDBJ databases">
        <authorList>
            <person name="Ma Q."/>
            <person name="Huang Y."/>
            <person name="Song X."/>
            <person name="Pei D."/>
        </authorList>
    </citation>
    <scope>NUCLEOTIDE SEQUENCE [LARGE SCALE GENOMIC DNA]</scope>
    <source>
        <strain evidence="2">Sxm20200214</strain>
        <tissue evidence="2">Leaf</tissue>
    </source>
</reference>
<evidence type="ECO:0000313" key="3">
    <source>
        <dbReference type="Proteomes" id="UP000886595"/>
    </source>
</evidence>
<name>A0A8X7WD67_BRACI</name>
<sequence length="153" mass="17355">MDTLNSLFPPNEVRRIQKLTPGRGTDHNIWAYTDHGSYTVKSGYWLTANRGHREGDSRSPADQTAFDIKKSIWKTPTLPKIRLFMWRDVSGALAVAERLNTRGMNVDPMCKLCNNASESINHVLFQCHPAQDMLQTIAFPTEPAIPRSLLEFI</sequence>
<feature type="domain" description="Reverse transcriptase zinc-binding" evidence="1">
    <location>
        <begin position="39"/>
        <end position="131"/>
    </location>
</feature>
<proteinExistence type="predicted"/>
<dbReference type="OrthoDB" id="1750965at2759"/>